<protein>
    <submittedName>
        <fullName evidence="1">Uncharacterized protein</fullName>
    </submittedName>
</protein>
<dbReference type="EMBL" id="MU273837">
    <property type="protein sequence ID" value="KAI0027796.1"/>
    <property type="molecule type" value="Genomic_DNA"/>
</dbReference>
<name>A0ACB8Q891_9AGAM</name>
<sequence length="664" mass="73820">MEGSIHENTRWIYHGAGGLLELLRRKDEQRRNVVLLHLNQARHLAHVEGVLSTHKSILRAIASKKLANIDQALRVAMRQGMSAHSILQVIADISSGKYRPKGFTNDDRHVALVLLRLGGKRALEFAHLALGLPATSTVRALAAAPPLRASPSVPTIDEVVHNVNAIFEPLLRGRVDVRRLVHATIGVDEIATEQRLRWDDTTNCILGLCREHSGVRGRRIDTYEDVEVLVEEVKRKAVHHASEASVFAVTLLSPDVRLSSTRPITLSGTCKTEQAPEQRKLLETILGGVAAAEALQGIRVVCYATDGASTRGKALNEMTTKRRLGPESPIYPYLEDLEYLDLWVGDNDLTVDKDYKHVAFKRVRNCMLRAEGMNIFGTLVTSEVFCSHLRDEAAPLDLKEATLNALFNVADKQDVNLAYRLAFLLWDLRRLPLTSGRDVSYIEQRKATNLFADLWFNLMTPARTRFIPNPLYIDIMLMIKNVYFCVAKAQVDNPGSNWFLISMGTDGLESIFGVVQTMVGNDANADVLQLAQRLSHSVEVTNIIAEHPEWDRGPRRLHVTALGPDMKPVDDVDHINAASWHGDACIDRRALARLPSDATILAPFGGAGLLFTTRADAELADDAEEALDDVVGSRGDRLICIAFQSHDRSRRRHNEQVARPCHCV</sequence>
<gene>
    <name evidence="1" type="ORF">K488DRAFT_80975</name>
</gene>
<proteinExistence type="predicted"/>
<comment type="caution">
    <text evidence="1">The sequence shown here is derived from an EMBL/GenBank/DDBJ whole genome shotgun (WGS) entry which is preliminary data.</text>
</comment>
<dbReference type="Proteomes" id="UP000814128">
    <property type="component" value="Unassembled WGS sequence"/>
</dbReference>
<evidence type="ECO:0000313" key="2">
    <source>
        <dbReference type="Proteomes" id="UP000814128"/>
    </source>
</evidence>
<accession>A0ACB8Q891</accession>
<reference evidence="1" key="1">
    <citation type="submission" date="2021-02" db="EMBL/GenBank/DDBJ databases">
        <authorList>
            <consortium name="DOE Joint Genome Institute"/>
            <person name="Ahrendt S."/>
            <person name="Looney B.P."/>
            <person name="Miyauchi S."/>
            <person name="Morin E."/>
            <person name="Drula E."/>
            <person name="Courty P.E."/>
            <person name="Chicoki N."/>
            <person name="Fauchery L."/>
            <person name="Kohler A."/>
            <person name="Kuo A."/>
            <person name="Labutti K."/>
            <person name="Pangilinan J."/>
            <person name="Lipzen A."/>
            <person name="Riley R."/>
            <person name="Andreopoulos W."/>
            <person name="He G."/>
            <person name="Johnson J."/>
            <person name="Barry K.W."/>
            <person name="Grigoriev I.V."/>
            <person name="Nagy L."/>
            <person name="Hibbett D."/>
            <person name="Henrissat B."/>
            <person name="Matheny P.B."/>
            <person name="Labbe J."/>
            <person name="Martin F."/>
        </authorList>
    </citation>
    <scope>NUCLEOTIDE SEQUENCE</scope>
    <source>
        <strain evidence="1">EC-137</strain>
    </source>
</reference>
<reference evidence="1" key="2">
    <citation type="journal article" date="2022" name="New Phytol.">
        <title>Evolutionary transition to the ectomycorrhizal habit in the genomes of a hyperdiverse lineage of mushroom-forming fungi.</title>
        <authorList>
            <person name="Looney B."/>
            <person name="Miyauchi S."/>
            <person name="Morin E."/>
            <person name="Drula E."/>
            <person name="Courty P.E."/>
            <person name="Kohler A."/>
            <person name="Kuo A."/>
            <person name="LaButti K."/>
            <person name="Pangilinan J."/>
            <person name="Lipzen A."/>
            <person name="Riley R."/>
            <person name="Andreopoulos W."/>
            <person name="He G."/>
            <person name="Johnson J."/>
            <person name="Nolan M."/>
            <person name="Tritt A."/>
            <person name="Barry K.W."/>
            <person name="Grigoriev I.V."/>
            <person name="Nagy L.G."/>
            <person name="Hibbett D."/>
            <person name="Henrissat B."/>
            <person name="Matheny P.B."/>
            <person name="Labbe J."/>
            <person name="Martin F.M."/>
        </authorList>
    </citation>
    <scope>NUCLEOTIDE SEQUENCE</scope>
    <source>
        <strain evidence="1">EC-137</strain>
    </source>
</reference>
<keyword evidence="2" id="KW-1185">Reference proteome</keyword>
<evidence type="ECO:0000313" key="1">
    <source>
        <dbReference type="EMBL" id="KAI0027796.1"/>
    </source>
</evidence>
<organism evidence="1 2">
    <name type="scientific">Vararia minispora EC-137</name>
    <dbReference type="NCBI Taxonomy" id="1314806"/>
    <lineage>
        <taxon>Eukaryota</taxon>
        <taxon>Fungi</taxon>
        <taxon>Dikarya</taxon>
        <taxon>Basidiomycota</taxon>
        <taxon>Agaricomycotina</taxon>
        <taxon>Agaricomycetes</taxon>
        <taxon>Russulales</taxon>
        <taxon>Lachnocladiaceae</taxon>
        <taxon>Vararia</taxon>
    </lineage>
</organism>